<feature type="transmembrane region" description="Helical" evidence="2">
    <location>
        <begin position="87"/>
        <end position="108"/>
    </location>
</feature>
<keyword evidence="2" id="KW-0812">Transmembrane</keyword>
<dbReference type="Pfam" id="PF10710">
    <property type="entry name" value="DUF2512"/>
    <property type="match status" value="1"/>
</dbReference>
<gene>
    <name evidence="3" type="ordered locus">OB1044</name>
</gene>
<keyword evidence="2" id="KW-0472">Membrane</keyword>
<feature type="region of interest" description="Disordered" evidence="1">
    <location>
        <begin position="134"/>
        <end position="155"/>
    </location>
</feature>
<dbReference type="AlphaFoldDB" id="Q8CUR3"/>
<dbReference type="HOGENOM" id="CLU_128610_0_0_9"/>
<dbReference type="eggNOG" id="ENOG50337WE">
    <property type="taxonomic scope" value="Bacteria"/>
</dbReference>
<dbReference type="KEGG" id="oih:OB1044"/>
<dbReference type="EMBL" id="BA000028">
    <property type="protein sequence ID" value="BAC13000.1"/>
    <property type="molecule type" value="Genomic_DNA"/>
</dbReference>
<organism evidence="3 4">
    <name type="scientific">Oceanobacillus iheyensis (strain DSM 14371 / CIP 107618 / JCM 11309 / KCTC 3954 / HTE831)</name>
    <dbReference type="NCBI Taxonomy" id="221109"/>
    <lineage>
        <taxon>Bacteria</taxon>
        <taxon>Bacillati</taxon>
        <taxon>Bacillota</taxon>
        <taxon>Bacilli</taxon>
        <taxon>Bacillales</taxon>
        <taxon>Bacillaceae</taxon>
        <taxon>Oceanobacillus</taxon>
    </lineage>
</organism>
<proteinExistence type="predicted"/>
<accession>Q8CUR3</accession>
<dbReference type="RefSeq" id="WP_011065446.1">
    <property type="nucleotide sequence ID" value="NC_004193.1"/>
</dbReference>
<dbReference type="STRING" id="221109.gene:10733282"/>
<feature type="transmembrane region" description="Helical" evidence="2">
    <location>
        <begin position="59"/>
        <end position="81"/>
    </location>
</feature>
<keyword evidence="4" id="KW-1185">Reference proteome</keyword>
<dbReference type="OrthoDB" id="2111682at2"/>
<name>Q8CUR3_OCEIH</name>
<protein>
    <submittedName>
        <fullName evidence="3">Hypothetical conserved protein</fullName>
    </submittedName>
</protein>
<evidence type="ECO:0000313" key="4">
    <source>
        <dbReference type="Proteomes" id="UP000000822"/>
    </source>
</evidence>
<feature type="compositionally biased region" description="Basic and acidic residues" evidence="1">
    <location>
        <begin position="135"/>
        <end position="155"/>
    </location>
</feature>
<feature type="transmembrane region" description="Helical" evidence="2">
    <location>
        <begin position="7"/>
        <end position="28"/>
    </location>
</feature>
<dbReference type="Proteomes" id="UP000000822">
    <property type="component" value="Chromosome"/>
</dbReference>
<feature type="transmembrane region" description="Helical" evidence="2">
    <location>
        <begin position="34"/>
        <end position="52"/>
    </location>
</feature>
<keyword evidence="2" id="KW-1133">Transmembrane helix</keyword>
<dbReference type="InterPro" id="IPR019649">
    <property type="entry name" value="DUF2512"/>
</dbReference>
<reference evidence="3 4" key="1">
    <citation type="journal article" date="2001" name="FEMS Microbiol. Lett.">
        <title>Oceanobacillus iheyensis gen. nov., sp. nov., a deep-sea extremely halotolerant and alkaliphilic species isolated from a depth of 1050 m on the Iheya Ridge.</title>
        <authorList>
            <person name="Lu J."/>
            <person name="Nogi Y."/>
            <person name="Takami H."/>
        </authorList>
    </citation>
    <scope>NUCLEOTIDE SEQUENCE [LARGE SCALE GENOMIC DNA]</scope>
    <source>
        <strain evidence="4">DSM 14371 / CIP 107618 / JCM 11309 / KCTC 3954 / HTE831</strain>
    </source>
</reference>
<evidence type="ECO:0000256" key="2">
    <source>
        <dbReference type="SAM" id="Phobius"/>
    </source>
</evidence>
<sequence length="155" mass="17660">MKHLKAIGIKFIIMAIIFLSIVSIFNFVSVAEMIVMSAILTLAAYVIGDLWILPRMGYVAATIGDLFFAYASVWFLLYIFLGTSFPIATASIYIAIIISLTESVFHIYMKEKVLEEENNRIISPNMQTVQTEFAEEQHTEEKNIKKDSYTRQDES</sequence>
<evidence type="ECO:0000313" key="3">
    <source>
        <dbReference type="EMBL" id="BAC13000.1"/>
    </source>
</evidence>
<reference evidence="3 4" key="2">
    <citation type="journal article" date="2002" name="Nucleic Acids Res.">
        <title>Genome sequence of Oceanobacillus iheyensis isolated from the Iheya Ridge and its unexpected adaptive capabilities to extreme environments.</title>
        <authorList>
            <person name="Takami H."/>
            <person name="Takaki Y."/>
            <person name="Uchiyama I."/>
        </authorList>
    </citation>
    <scope>NUCLEOTIDE SEQUENCE [LARGE SCALE GENOMIC DNA]</scope>
    <source>
        <strain evidence="4">DSM 14371 / CIP 107618 / JCM 11309 / KCTC 3954 / HTE831</strain>
    </source>
</reference>
<evidence type="ECO:0000256" key="1">
    <source>
        <dbReference type="SAM" id="MobiDB-lite"/>
    </source>
</evidence>